<keyword evidence="2" id="KW-1185">Reference proteome</keyword>
<sequence>MNTQHPLPTLVAKVEKFCDSVPDQRCLILITAIYAQSLVAHSEDISTDFIIIRSDCLTISENWMEDSLPMNVPGFDLKSYCNAANRRQIATSSSWRYHHHEVAKPVMSP</sequence>
<name>A0A8X6GBJ5_TRICU</name>
<protein>
    <submittedName>
        <fullName evidence="1">Uncharacterized protein</fullName>
    </submittedName>
</protein>
<dbReference type="OrthoDB" id="7343836at2759"/>
<dbReference type="Proteomes" id="UP000887116">
    <property type="component" value="Unassembled WGS sequence"/>
</dbReference>
<reference evidence="1" key="1">
    <citation type="submission" date="2020-07" db="EMBL/GenBank/DDBJ databases">
        <title>Multicomponent nature underlies the extraordinary mechanical properties of spider dragline silk.</title>
        <authorList>
            <person name="Kono N."/>
            <person name="Nakamura H."/>
            <person name="Mori M."/>
            <person name="Yoshida Y."/>
            <person name="Ohtoshi R."/>
            <person name="Malay A.D."/>
            <person name="Moran D.A.P."/>
            <person name="Tomita M."/>
            <person name="Numata K."/>
            <person name="Arakawa K."/>
        </authorList>
    </citation>
    <scope>NUCLEOTIDE SEQUENCE</scope>
</reference>
<accession>A0A8X6GBJ5</accession>
<evidence type="ECO:0000313" key="2">
    <source>
        <dbReference type="Proteomes" id="UP000887116"/>
    </source>
</evidence>
<dbReference type="EMBL" id="BMAO01005429">
    <property type="protein sequence ID" value="GFR01381.1"/>
    <property type="molecule type" value="Genomic_DNA"/>
</dbReference>
<proteinExistence type="predicted"/>
<evidence type="ECO:0000313" key="1">
    <source>
        <dbReference type="EMBL" id="GFR01381.1"/>
    </source>
</evidence>
<gene>
    <name evidence="1" type="ORF">TNCT_596151</name>
</gene>
<comment type="caution">
    <text evidence="1">The sequence shown here is derived from an EMBL/GenBank/DDBJ whole genome shotgun (WGS) entry which is preliminary data.</text>
</comment>
<dbReference type="AlphaFoldDB" id="A0A8X6GBJ5"/>
<organism evidence="1 2">
    <name type="scientific">Trichonephila clavata</name>
    <name type="common">Joro spider</name>
    <name type="synonym">Nephila clavata</name>
    <dbReference type="NCBI Taxonomy" id="2740835"/>
    <lineage>
        <taxon>Eukaryota</taxon>
        <taxon>Metazoa</taxon>
        <taxon>Ecdysozoa</taxon>
        <taxon>Arthropoda</taxon>
        <taxon>Chelicerata</taxon>
        <taxon>Arachnida</taxon>
        <taxon>Araneae</taxon>
        <taxon>Araneomorphae</taxon>
        <taxon>Entelegynae</taxon>
        <taxon>Araneoidea</taxon>
        <taxon>Nephilidae</taxon>
        <taxon>Trichonephila</taxon>
    </lineage>
</organism>